<dbReference type="AlphaFoldDB" id="A0A8S1DM12"/>
<comment type="caution">
    <text evidence="2">The sequence shown here is derived from an EMBL/GenBank/DDBJ whole genome shotgun (WGS) entry which is preliminary data.</text>
</comment>
<evidence type="ECO:0000313" key="2">
    <source>
        <dbReference type="EMBL" id="CAB3381676.1"/>
    </source>
</evidence>
<proteinExistence type="predicted"/>
<protein>
    <submittedName>
        <fullName evidence="2">Uncharacterized protein</fullName>
    </submittedName>
</protein>
<evidence type="ECO:0000313" key="3">
    <source>
        <dbReference type="Proteomes" id="UP000494165"/>
    </source>
</evidence>
<keyword evidence="3" id="KW-1185">Reference proteome</keyword>
<feature type="region of interest" description="Disordered" evidence="1">
    <location>
        <begin position="257"/>
        <end position="293"/>
    </location>
</feature>
<reference evidence="2 3" key="1">
    <citation type="submission" date="2020-04" db="EMBL/GenBank/DDBJ databases">
        <authorList>
            <person name="Alioto T."/>
            <person name="Alioto T."/>
            <person name="Gomez Garrido J."/>
        </authorList>
    </citation>
    <scope>NUCLEOTIDE SEQUENCE [LARGE SCALE GENOMIC DNA]</scope>
</reference>
<organism evidence="2 3">
    <name type="scientific">Cloeon dipterum</name>
    <dbReference type="NCBI Taxonomy" id="197152"/>
    <lineage>
        <taxon>Eukaryota</taxon>
        <taxon>Metazoa</taxon>
        <taxon>Ecdysozoa</taxon>
        <taxon>Arthropoda</taxon>
        <taxon>Hexapoda</taxon>
        <taxon>Insecta</taxon>
        <taxon>Pterygota</taxon>
        <taxon>Palaeoptera</taxon>
        <taxon>Ephemeroptera</taxon>
        <taxon>Pisciforma</taxon>
        <taxon>Baetidae</taxon>
        <taxon>Cloeon</taxon>
    </lineage>
</organism>
<sequence length="506" mass="56814">MARKKMVQLIPSSKGLPKGIVDLNVRFIPRNSPAKETPAPKVMEILPSTLPKPAAYFAEEGIASHSAKNDLVFDSPRVSNFDEIQLEFIEMPTACSEILNSFKETELLSLSTPSEDNPEADVDTSSIDIPEDLHHLVTPKLVAKKAEDGGSKSVLTLEDFPPLRLSQKVIELIKAGRALHATSPFIREVGQQLLELKWHPSPKDYVTYVTYLLNAYPELQSSDISQQNCEIADQIKKMLTAFARNYRHRFTKYVPDDKRQRGSAVKSPGAEAGCSSSDVMAPAKKPRPEFSEPIGPLERLKMKHITCKEACALLLECKDERRTHIEACNKIFDVIKIFPSFVEFDVEEVALNFNTTLEQLEKLYELTATLESEKLNLLSLLDKELEVKVSKKHPSAFTIIELGDGENVQKPHKIKADGFVSISYIRSDGTITDSFLLAEGKIVSSIRTPTALQIYEMLCGSYYSFNRSYPAISKNTYDFLDLKILKTKNKNQGKKYMSFLKKIDST</sequence>
<dbReference type="EMBL" id="CADEPI010000241">
    <property type="protein sequence ID" value="CAB3381676.1"/>
    <property type="molecule type" value="Genomic_DNA"/>
</dbReference>
<name>A0A8S1DM12_9INSE</name>
<dbReference type="Proteomes" id="UP000494165">
    <property type="component" value="Unassembled WGS sequence"/>
</dbReference>
<accession>A0A8S1DM12</accession>
<evidence type="ECO:0000256" key="1">
    <source>
        <dbReference type="SAM" id="MobiDB-lite"/>
    </source>
</evidence>
<gene>
    <name evidence="2" type="ORF">CLODIP_2_CD05972</name>
</gene>